<gene>
    <name evidence="1" type="ORF">BDY19DRAFT_928213</name>
</gene>
<evidence type="ECO:0000313" key="1">
    <source>
        <dbReference type="EMBL" id="KAI0092076.1"/>
    </source>
</evidence>
<evidence type="ECO:0000313" key="2">
    <source>
        <dbReference type="Proteomes" id="UP001055072"/>
    </source>
</evidence>
<comment type="caution">
    <text evidence="1">The sequence shown here is derived from an EMBL/GenBank/DDBJ whole genome shotgun (WGS) entry which is preliminary data.</text>
</comment>
<reference evidence="1" key="1">
    <citation type="journal article" date="2021" name="Environ. Microbiol.">
        <title>Gene family expansions and transcriptome signatures uncover fungal adaptations to wood decay.</title>
        <authorList>
            <person name="Hage H."/>
            <person name="Miyauchi S."/>
            <person name="Viragh M."/>
            <person name="Drula E."/>
            <person name="Min B."/>
            <person name="Chaduli D."/>
            <person name="Navarro D."/>
            <person name="Favel A."/>
            <person name="Norest M."/>
            <person name="Lesage-Meessen L."/>
            <person name="Balint B."/>
            <person name="Merenyi Z."/>
            <person name="de Eugenio L."/>
            <person name="Morin E."/>
            <person name="Martinez A.T."/>
            <person name="Baldrian P."/>
            <person name="Stursova M."/>
            <person name="Martinez M.J."/>
            <person name="Novotny C."/>
            <person name="Magnuson J.K."/>
            <person name="Spatafora J.W."/>
            <person name="Maurice S."/>
            <person name="Pangilinan J."/>
            <person name="Andreopoulos W."/>
            <person name="LaButti K."/>
            <person name="Hundley H."/>
            <person name="Na H."/>
            <person name="Kuo A."/>
            <person name="Barry K."/>
            <person name="Lipzen A."/>
            <person name="Henrissat B."/>
            <person name="Riley R."/>
            <person name="Ahrendt S."/>
            <person name="Nagy L.G."/>
            <person name="Grigoriev I.V."/>
            <person name="Martin F."/>
            <person name="Rosso M.N."/>
        </authorList>
    </citation>
    <scope>NUCLEOTIDE SEQUENCE</scope>
    <source>
        <strain evidence="1">CBS 384.51</strain>
    </source>
</reference>
<name>A0ACB8UCU4_9APHY</name>
<dbReference type="Proteomes" id="UP001055072">
    <property type="component" value="Unassembled WGS sequence"/>
</dbReference>
<protein>
    <submittedName>
        <fullName evidence="1">Uncharacterized protein</fullName>
    </submittedName>
</protein>
<accession>A0ACB8UCU4</accession>
<sequence>MPMHLPFTPNHIQLISACYPPNAALLTAGPDYRPNSQELSRMTYYASNKSGKINKLASELERRVKTDSRKAKGGNIRARASLLITLAIIKALAIECRRDLALLTGSLLASVSVTLSALSSDLEVAARAGSVFTAWTTYTDGHLIEVDQHVAQDYMSCLQIFSLMGRIETPDREVTSRTRLVGLAALTSVVTSEVLYNSTTQLKMQISTLIPALLIPLLDEDVIQLEQEAGKVKEQPTTAHMSEFRNRPAMERRAASIHIHVAGEDGPTSREVANAAIRALSHLFGHSNGGQAAISIQAAIDCFNDANTWDKTEHCSWVAVHAAEWTQYQYRYAIPTRLVECLMQDQDTSKNVSRPQALAAMITAVFNSPIPLVNLSTSDIISSLITVALRRTSKDPEDALLPAIVRSVSSLGTHVYYAEQIQDLAGELISRLVAVETTGLLAGVKCDNNKTRVQAIRCLLAGLLGLIHSAEVHDVTDAEGQKSGPSSPVLGRSADYGTAEHKAGAKAPRRRNVAPDVWQDTVSLLCDSDYSVRADYSATLVSYFEREIPKLWDVTDTDGVKRIRPLAEEPVQQANVHYAVLHGDNTTRLLNSIHAHLYVLATSSNLGFPSVNTAPSSRHSVNGDIAPSTVVTDESNTQDLTDPLPQIRRSLAIPRTRKLSVMQRLLQHVPSKLSASTPASATLSDYGNILAVLTTVFTRLPVRGLLTGVPMLLALNSTIQVEESDVVTPRIAAVRELLASSWTTLAKVWECPELLDVISKGTPSGVENKLPLLSTLEAGEFGPQQNFVPLPVGPETVSVEKAYALLDQEALMLAIVSNKTIQDATGMDRQGLLRKFSASWSAESAFREAIDATSTNADLCRADALAPLVKVPPAFMHIDNLSRASLARSTRGVGVTDLREALEGRSSLSNPNLRETAGSISTFDHTSATHGDALKLTPVRSRTSQRGKIGGPGDVKDVLNKLGIGKTNGVGMLRPSFAMKKSEQRSTSTVVPPYKT</sequence>
<keyword evidence="2" id="KW-1185">Reference proteome</keyword>
<dbReference type="EMBL" id="MU274904">
    <property type="protein sequence ID" value="KAI0092076.1"/>
    <property type="molecule type" value="Genomic_DNA"/>
</dbReference>
<organism evidence="1 2">
    <name type="scientific">Irpex rosettiformis</name>
    <dbReference type="NCBI Taxonomy" id="378272"/>
    <lineage>
        <taxon>Eukaryota</taxon>
        <taxon>Fungi</taxon>
        <taxon>Dikarya</taxon>
        <taxon>Basidiomycota</taxon>
        <taxon>Agaricomycotina</taxon>
        <taxon>Agaricomycetes</taxon>
        <taxon>Polyporales</taxon>
        <taxon>Irpicaceae</taxon>
        <taxon>Irpex</taxon>
    </lineage>
</organism>
<proteinExistence type="predicted"/>